<gene>
    <name evidence="1" type="ORF">RHMOL_Rhmol07G0161600</name>
</gene>
<reference evidence="1" key="1">
    <citation type="submission" date="2022-02" db="EMBL/GenBank/DDBJ databases">
        <title>Plant Genome Project.</title>
        <authorList>
            <person name="Zhang R.-G."/>
        </authorList>
    </citation>
    <scope>NUCLEOTIDE SEQUENCE</scope>
    <source>
        <strain evidence="1">AT1</strain>
    </source>
</reference>
<dbReference type="EMBL" id="CM046394">
    <property type="protein sequence ID" value="KAI8546988.1"/>
    <property type="molecule type" value="Genomic_DNA"/>
</dbReference>
<evidence type="ECO:0000313" key="1">
    <source>
        <dbReference type="EMBL" id="KAI8546988.1"/>
    </source>
</evidence>
<organism evidence="1 2">
    <name type="scientific">Rhododendron molle</name>
    <name type="common">Chinese azalea</name>
    <name type="synonym">Azalea mollis</name>
    <dbReference type="NCBI Taxonomy" id="49168"/>
    <lineage>
        <taxon>Eukaryota</taxon>
        <taxon>Viridiplantae</taxon>
        <taxon>Streptophyta</taxon>
        <taxon>Embryophyta</taxon>
        <taxon>Tracheophyta</taxon>
        <taxon>Spermatophyta</taxon>
        <taxon>Magnoliopsida</taxon>
        <taxon>eudicotyledons</taxon>
        <taxon>Gunneridae</taxon>
        <taxon>Pentapetalae</taxon>
        <taxon>asterids</taxon>
        <taxon>Ericales</taxon>
        <taxon>Ericaceae</taxon>
        <taxon>Ericoideae</taxon>
        <taxon>Rhodoreae</taxon>
        <taxon>Rhododendron</taxon>
    </lineage>
</organism>
<evidence type="ECO:0000313" key="2">
    <source>
        <dbReference type="Proteomes" id="UP001062846"/>
    </source>
</evidence>
<keyword evidence="2" id="KW-1185">Reference proteome</keyword>
<comment type="caution">
    <text evidence="1">The sequence shown here is derived from an EMBL/GenBank/DDBJ whole genome shotgun (WGS) entry which is preliminary data.</text>
</comment>
<sequence>MPREQSWELFCKKAIHGNPCPSHLEDLSRDILKRCEGLPLAIVAIGGLLLTKENRTDVWERINRSLGAELESNDKLMSTKKILSLSYFDLPYYLKICFLYLSIFPQDFFIDHWRLIRLWVAKGFVEVKSEMSQMTKEEVAEGYVNELINRSLVQVAEKRGDWRSKSYRIHDLWREIVVSKSREQNFVSLASAEKVRRLSLHTNLDDIQINCFTRLRSLLVFSMEDPMSMLSKVVSFGKGTRLLTVLDLRGTHLKTFPEEIVKQVHLTYLSLRETEVKLIPKSIGNLKKLETLDLKLTRVTELPEEILKLQYLRHLLLSRRNTSSSDLYYCFHHFSGFKAPKGIGSLTSLHKLCYIEADNGSNNSIVLRELGKLTQLRKLHILRLPQEDGKVLCSSLEKLNNLQSLHVGAKAEDEIIDLDSLSSTPRRIRTLYLKGRLQNLPHWIHSLHNLTRVCLWWSKLRDVDPLQSFQDLPNLVAFISQQLMKEKDYVSRQVGFKASNGYG</sequence>
<protein>
    <submittedName>
        <fullName evidence="1">Uncharacterized protein</fullName>
    </submittedName>
</protein>
<accession>A0ACC0N343</accession>
<dbReference type="Proteomes" id="UP001062846">
    <property type="component" value="Chromosome 7"/>
</dbReference>
<name>A0ACC0N343_RHOML</name>
<proteinExistence type="predicted"/>